<organism evidence="1 2">
    <name type="scientific">Nocardia vinacea</name>
    <dbReference type="NCBI Taxonomy" id="96468"/>
    <lineage>
        <taxon>Bacteria</taxon>
        <taxon>Bacillati</taxon>
        <taxon>Actinomycetota</taxon>
        <taxon>Actinomycetes</taxon>
        <taxon>Mycobacteriales</taxon>
        <taxon>Nocardiaceae</taxon>
        <taxon>Nocardia</taxon>
    </lineage>
</organism>
<accession>A0ABZ1YIG2</accession>
<gene>
    <name evidence="1" type="ORF">OG563_26265</name>
</gene>
<sequence length="110" mass="11938">MATRSVVSPAEQLDCLVDLTWPAGRGVWWSVYHIGSGTQVAAALDELARRIDIDHWTRALSLLERPLIGCNLTVCRADTSVIDQASTAVLIGTLPTVLHAHAAIIRAQIR</sequence>
<protein>
    <submittedName>
        <fullName evidence="1">Uncharacterized protein</fullName>
    </submittedName>
</protein>
<evidence type="ECO:0000313" key="2">
    <source>
        <dbReference type="Proteomes" id="UP001432062"/>
    </source>
</evidence>
<keyword evidence="2" id="KW-1185">Reference proteome</keyword>
<evidence type="ECO:0000313" key="1">
    <source>
        <dbReference type="EMBL" id="WUV42751.1"/>
    </source>
</evidence>
<dbReference type="RefSeq" id="WP_327096129.1">
    <property type="nucleotide sequence ID" value="NZ_CP109149.1"/>
</dbReference>
<name>A0ABZ1YIG2_9NOCA</name>
<dbReference type="Proteomes" id="UP001432062">
    <property type="component" value="Chromosome"/>
</dbReference>
<proteinExistence type="predicted"/>
<reference evidence="1" key="1">
    <citation type="submission" date="2022-10" db="EMBL/GenBank/DDBJ databases">
        <title>The complete genomes of actinobacterial strains from the NBC collection.</title>
        <authorList>
            <person name="Joergensen T.S."/>
            <person name="Alvarez Arevalo M."/>
            <person name="Sterndorff E.B."/>
            <person name="Faurdal D."/>
            <person name="Vuksanovic O."/>
            <person name="Mourched A.-S."/>
            <person name="Charusanti P."/>
            <person name="Shaw S."/>
            <person name="Blin K."/>
            <person name="Weber T."/>
        </authorList>
    </citation>
    <scope>NUCLEOTIDE SEQUENCE</scope>
    <source>
        <strain evidence="1">NBC_01482</strain>
    </source>
</reference>
<dbReference type="EMBL" id="CP109441">
    <property type="protein sequence ID" value="WUV42751.1"/>
    <property type="molecule type" value="Genomic_DNA"/>
</dbReference>